<proteinExistence type="predicted"/>
<accession>A0ABP0VLA1</accession>
<protein>
    <submittedName>
        <fullName evidence="1">Uncharacterized protein</fullName>
    </submittedName>
</protein>
<comment type="caution">
    <text evidence="1">The sequence shown here is derived from an EMBL/GenBank/DDBJ whole genome shotgun (WGS) entry which is preliminary data.</text>
</comment>
<reference evidence="1" key="1">
    <citation type="submission" date="2024-02" db="EMBL/GenBank/DDBJ databases">
        <authorList>
            <consortium name="ELIXIR-Norway"/>
            <consortium name="Elixir Norway"/>
        </authorList>
    </citation>
    <scope>NUCLEOTIDE SEQUENCE</scope>
</reference>
<dbReference type="EMBL" id="CAXAQS010001003">
    <property type="protein sequence ID" value="CAK9254260.1"/>
    <property type="molecule type" value="Genomic_DNA"/>
</dbReference>
<organism evidence="1 2">
    <name type="scientific">Sphagnum jensenii</name>
    <dbReference type="NCBI Taxonomy" id="128206"/>
    <lineage>
        <taxon>Eukaryota</taxon>
        <taxon>Viridiplantae</taxon>
        <taxon>Streptophyta</taxon>
        <taxon>Embryophyta</taxon>
        <taxon>Bryophyta</taxon>
        <taxon>Sphagnophytina</taxon>
        <taxon>Sphagnopsida</taxon>
        <taxon>Sphagnales</taxon>
        <taxon>Sphagnaceae</taxon>
        <taxon>Sphagnum</taxon>
    </lineage>
</organism>
<name>A0ABP0VLA1_9BRYO</name>
<keyword evidence="2" id="KW-1185">Reference proteome</keyword>
<evidence type="ECO:0000313" key="2">
    <source>
        <dbReference type="Proteomes" id="UP001497444"/>
    </source>
</evidence>
<sequence>MSENPVMNKGEKNEALFATANADKSTRKVEARAGLAEVATGKEGGVKVRGKIITGGAEAQLSPNYTGVGVEATFVEAGADFGNVGGVKMGISGDTAVGAGSKGLTVKVIGTGIKADKTGVEVTVFGTGVKLGSWASPWAWFDR</sequence>
<dbReference type="Proteomes" id="UP001497444">
    <property type="component" value="Unassembled WGS sequence"/>
</dbReference>
<evidence type="ECO:0000313" key="1">
    <source>
        <dbReference type="EMBL" id="CAK9254260.1"/>
    </source>
</evidence>
<gene>
    <name evidence="1" type="ORF">CSSPJE1EN1_LOCUS29638</name>
</gene>